<accession>A0AAD8LNC2</accession>
<keyword evidence="3" id="KW-1185">Reference proteome</keyword>
<name>A0AAD8LNC2_BABGI</name>
<dbReference type="EMBL" id="JAVEPI010000005">
    <property type="protein sequence ID" value="KAK1441911.1"/>
    <property type="molecule type" value="Genomic_DNA"/>
</dbReference>
<dbReference type="AlphaFoldDB" id="A0AAD8LNC2"/>
<organism evidence="2 3">
    <name type="scientific">Babesia gibsoni</name>
    <dbReference type="NCBI Taxonomy" id="33632"/>
    <lineage>
        <taxon>Eukaryota</taxon>
        <taxon>Sar</taxon>
        <taxon>Alveolata</taxon>
        <taxon>Apicomplexa</taxon>
        <taxon>Aconoidasida</taxon>
        <taxon>Piroplasmida</taxon>
        <taxon>Babesiidae</taxon>
        <taxon>Babesia</taxon>
    </lineage>
</organism>
<sequence>MATRRTTEEVAEASRKLSGTKVSIFAVLESQMGDPVLSHWIGNDGVVAGTALGRVSAYLFDLPDPYLSGVNEFSLQKSATAQNGQQNDGDDPSPLQPADSSHADVNSLSEEVEKEENIPTKKSREDVGLKEVYKDDVNNAVIIAVSDDIDTKGIDEANNLNNYEGTLRRFASLCSTLMGYIRCDGRPQKRVSIDEVFPGRYTVFASFSEEAVRAVFIHNRLLYCMIGTSAIAVYDVDQYTLKNEYRLSLSRNVGYKQISFSNCKILVDCIRGSTILDPVEKKQISSTHRVYPSNVLDFNGAEMLCYYRNINKYFVQVVSLEVDATKKVVFSIAVPESVYLVTHGRFWGTDRIVVVCDMLTISIFKYLEMIVPVARRKMRVDIVAVCGGFDNFLVVLSKDSTLKLLHGESLETFFSISVYPATFELGWPYSLMSYKNILSFTSDEGVYCLKIPQKVLQISSTWRKPAGDANDQKEQNKSYNV</sequence>
<dbReference type="Proteomes" id="UP001230268">
    <property type="component" value="Unassembled WGS sequence"/>
</dbReference>
<evidence type="ECO:0000313" key="2">
    <source>
        <dbReference type="EMBL" id="KAK1441911.1"/>
    </source>
</evidence>
<feature type="region of interest" description="Disordered" evidence="1">
    <location>
        <begin position="79"/>
        <end position="123"/>
    </location>
</feature>
<reference evidence="2" key="1">
    <citation type="submission" date="2023-08" db="EMBL/GenBank/DDBJ databases">
        <title>Draft sequence of the Babesia gibsoni genome.</title>
        <authorList>
            <person name="Yamagishi J.Y."/>
            <person name="Xuan X.X."/>
        </authorList>
    </citation>
    <scope>NUCLEOTIDE SEQUENCE</scope>
    <source>
        <strain evidence="2">Azabu</strain>
    </source>
</reference>
<gene>
    <name evidence="2" type="ORF">BgAZ_502430</name>
</gene>
<comment type="caution">
    <text evidence="2">The sequence shown here is derived from an EMBL/GenBank/DDBJ whole genome shotgun (WGS) entry which is preliminary data.</text>
</comment>
<evidence type="ECO:0000313" key="3">
    <source>
        <dbReference type="Proteomes" id="UP001230268"/>
    </source>
</evidence>
<proteinExistence type="predicted"/>
<protein>
    <submittedName>
        <fullName evidence="2">Uncharacterized protein</fullName>
    </submittedName>
</protein>
<evidence type="ECO:0000256" key="1">
    <source>
        <dbReference type="SAM" id="MobiDB-lite"/>
    </source>
</evidence>